<dbReference type="Proteomes" id="UP000694392">
    <property type="component" value="Unplaced"/>
</dbReference>
<evidence type="ECO:0000313" key="2">
    <source>
        <dbReference type="Proteomes" id="UP000694392"/>
    </source>
</evidence>
<keyword evidence="2" id="KW-1185">Reference proteome</keyword>
<reference evidence="1" key="1">
    <citation type="submission" date="2025-08" db="UniProtKB">
        <authorList>
            <consortium name="Ensembl"/>
        </authorList>
    </citation>
    <scope>IDENTIFICATION</scope>
</reference>
<dbReference type="PANTHER" id="PTHR44499">
    <property type="entry name" value="JOUBERIN"/>
    <property type="match status" value="1"/>
</dbReference>
<evidence type="ECO:0000313" key="1">
    <source>
        <dbReference type="Ensembl" id="ENSSPUP00000015921.1"/>
    </source>
</evidence>
<name>A0A8D0H949_SPHPU</name>
<proteinExistence type="predicted"/>
<evidence type="ECO:0008006" key="3">
    <source>
        <dbReference type="Google" id="ProtNLM"/>
    </source>
</evidence>
<dbReference type="AlphaFoldDB" id="A0A8D0H949"/>
<dbReference type="GO" id="GO:0044458">
    <property type="term" value="P:motile cilium assembly"/>
    <property type="evidence" value="ECO:0007669"/>
    <property type="project" value="TreeGrafter"/>
</dbReference>
<dbReference type="Ensembl" id="ENSSPUT00000016971.1">
    <property type="protein sequence ID" value="ENSSPUP00000015921.1"/>
    <property type="gene ID" value="ENSSPUG00000012290.1"/>
</dbReference>
<dbReference type="GO" id="GO:0036064">
    <property type="term" value="C:ciliary basal body"/>
    <property type="evidence" value="ECO:0007669"/>
    <property type="project" value="TreeGrafter"/>
</dbReference>
<dbReference type="InterPro" id="IPR052803">
    <property type="entry name" value="Cilium-Associated_Jouberin"/>
</dbReference>
<reference evidence="1" key="2">
    <citation type="submission" date="2025-09" db="UniProtKB">
        <authorList>
            <consortium name="Ensembl"/>
        </authorList>
    </citation>
    <scope>IDENTIFICATION</scope>
</reference>
<organism evidence="1 2">
    <name type="scientific">Sphenodon punctatus</name>
    <name type="common">Tuatara</name>
    <name type="synonym">Hatteria punctata</name>
    <dbReference type="NCBI Taxonomy" id="8508"/>
    <lineage>
        <taxon>Eukaryota</taxon>
        <taxon>Metazoa</taxon>
        <taxon>Chordata</taxon>
        <taxon>Craniata</taxon>
        <taxon>Vertebrata</taxon>
        <taxon>Euteleostomi</taxon>
        <taxon>Lepidosauria</taxon>
        <taxon>Sphenodontia</taxon>
        <taxon>Sphenodontidae</taxon>
        <taxon>Sphenodon</taxon>
    </lineage>
</organism>
<accession>A0A8D0H949</accession>
<dbReference type="PANTHER" id="PTHR44499:SF1">
    <property type="entry name" value="JOUBERIN"/>
    <property type="match status" value="1"/>
</dbReference>
<sequence>MYSDLSFAAPLRDVAFHPHEHMVSFCAFGQNQPILVYIYDYKVAQQEAELVKDSIGSLTSGTLRGPQVLSNSSISAQKESMSPADQFVTVARVSMRMQKVKQKLDSVTANSNLLLPAPSLLSPHSKVRLSSTLGTSQIPLYHHFTNQTGESRS</sequence>
<protein>
    <recommendedName>
        <fullName evidence="3">Abelson helper integration site 1</fullName>
    </recommendedName>
</protein>